<keyword evidence="2" id="KW-1133">Transmembrane helix</keyword>
<gene>
    <name evidence="3" type="ORF">B7H23_01465</name>
</gene>
<comment type="caution">
    <text evidence="3">The sequence shown here is derived from an EMBL/GenBank/DDBJ whole genome shotgun (WGS) entry which is preliminary data.</text>
</comment>
<feature type="transmembrane region" description="Helical" evidence="2">
    <location>
        <begin position="77"/>
        <end position="98"/>
    </location>
</feature>
<evidence type="ECO:0000256" key="1">
    <source>
        <dbReference type="SAM" id="MobiDB-lite"/>
    </source>
</evidence>
<feature type="transmembrane region" description="Helical" evidence="2">
    <location>
        <begin position="374"/>
        <end position="394"/>
    </location>
</feature>
<feature type="region of interest" description="Disordered" evidence="1">
    <location>
        <begin position="501"/>
        <end position="520"/>
    </location>
</feature>
<keyword evidence="2" id="KW-0812">Transmembrane</keyword>
<dbReference type="Proteomes" id="UP000215405">
    <property type="component" value="Unassembled WGS sequence"/>
</dbReference>
<feature type="transmembrane region" description="Helical" evidence="2">
    <location>
        <begin position="45"/>
        <end position="65"/>
    </location>
</feature>
<reference evidence="4" key="1">
    <citation type="journal article" date="2017" name="Int. J. Syst. Evol. Microbiol.">
        <title>Notoacmeibacter marinus gen. nov., sp. nov., isolated from the gut of a limpet and proposal of Notoacmeibacteraceae fam. nov. in the order Rhizobiales of the class Alphaproteobacteria.</title>
        <authorList>
            <person name="Huang Z."/>
            <person name="Guo F."/>
            <person name="Lai Q."/>
        </authorList>
    </citation>
    <scope>NUCLEOTIDE SEQUENCE [LARGE SCALE GENOMIC DNA]</scope>
    <source>
        <strain evidence="4">XMTR2A4</strain>
    </source>
</reference>
<feature type="transmembrane region" description="Helical" evidence="2">
    <location>
        <begin position="431"/>
        <end position="453"/>
    </location>
</feature>
<feature type="transmembrane region" description="Helical" evidence="2">
    <location>
        <begin position="216"/>
        <end position="237"/>
    </location>
</feature>
<evidence type="ECO:0000313" key="4">
    <source>
        <dbReference type="Proteomes" id="UP000215405"/>
    </source>
</evidence>
<feature type="transmembrane region" description="Helical" evidence="2">
    <location>
        <begin position="257"/>
        <end position="275"/>
    </location>
</feature>
<feature type="transmembrane region" description="Helical" evidence="2">
    <location>
        <begin position="104"/>
        <end position="125"/>
    </location>
</feature>
<feature type="transmembrane region" description="Helical" evidence="2">
    <location>
        <begin position="12"/>
        <end position="33"/>
    </location>
</feature>
<dbReference type="Gene3D" id="1.20.1730.10">
    <property type="entry name" value="Sodium/glucose cotransporter"/>
    <property type="match status" value="1"/>
</dbReference>
<keyword evidence="4" id="KW-1185">Reference proteome</keyword>
<keyword evidence="2" id="KW-0472">Membrane</keyword>
<feature type="transmembrane region" description="Helical" evidence="2">
    <location>
        <begin position="327"/>
        <end position="353"/>
    </location>
</feature>
<dbReference type="AlphaFoldDB" id="A0A231V0C4"/>
<protein>
    <submittedName>
        <fullName evidence="3">Uncharacterized protein</fullName>
    </submittedName>
</protein>
<organism evidence="3 4">
    <name type="scientific">Notoacmeibacter marinus</name>
    <dbReference type="NCBI Taxonomy" id="1876515"/>
    <lineage>
        <taxon>Bacteria</taxon>
        <taxon>Pseudomonadati</taxon>
        <taxon>Pseudomonadota</taxon>
        <taxon>Alphaproteobacteria</taxon>
        <taxon>Hyphomicrobiales</taxon>
        <taxon>Notoacmeibacteraceae</taxon>
        <taxon>Notoacmeibacter</taxon>
    </lineage>
</organism>
<name>A0A231V0C4_9HYPH</name>
<feature type="transmembrane region" description="Helical" evidence="2">
    <location>
        <begin position="406"/>
        <end position="424"/>
    </location>
</feature>
<feature type="transmembrane region" description="Helical" evidence="2">
    <location>
        <begin position="287"/>
        <end position="307"/>
    </location>
</feature>
<sequence length="520" mass="54351">MVLIRKRSVFSSAWAALVLGFAALGLTGLAFIGERAGVPTTMLRFLLTVSMLGTLLGFGVSSLIVEPQRWSLADRSVRGVSAAPAMIVLALTMTWITASSMPAALPAALFAGCLVGLLLHVAVFGPRMRRIGALSPGRMLSLRFTGWEGLPLRILTGALACLLLAGLVLHVIGLIAERFMTDLSLSSVWAKVMAACVLFLPAWAGGMTTLIRLCRIGLAFSLATLAAALLISTLLPGSATAALPLFPTVWDHAMTKAMQAGLLTILFLPALMPVLASLSTPRSNYRLAAWIAALGACMIAAMLWIGIPNADPGTAAPALNGSELAPLLLNMAGLAMLTTGGGLLLFALCACFVDDLVLSVMDEPRIVKGRLLAWRRFAMMGALTGLIVMFLLFGQNDPWMTELDRIALPIFVAMAIAIYPPALLWSGTSGIGALSGLLIASLSQVVLLLVFGAGAPSEAIFGLGDGLACGLFGATVTLVVSLIVPPREDAWQTAAAMAQTDEETAFDPRSATARPMEGLA</sequence>
<proteinExistence type="predicted"/>
<evidence type="ECO:0000256" key="2">
    <source>
        <dbReference type="SAM" id="Phobius"/>
    </source>
</evidence>
<feature type="transmembrane region" description="Helical" evidence="2">
    <location>
        <begin position="188"/>
        <end position="204"/>
    </location>
</feature>
<feature type="transmembrane region" description="Helical" evidence="2">
    <location>
        <begin position="459"/>
        <end position="484"/>
    </location>
</feature>
<evidence type="ECO:0000313" key="3">
    <source>
        <dbReference type="EMBL" id="OXT01663.1"/>
    </source>
</evidence>
<dbReference type="EMBL" id="NBYO01000001">
    <property type="protein sequence ID" value="OXT01663.1"/>
    <property type="molecule type" value="Genomic_DNA"/>
</dbReference>
<feature type="transmembrane region" description="Helical" evidence="2">
    <location>
        <begin position="152"/>
        <end position="176"/>
    </location>
</feature>
<accession>A0A231V0C4</accession>
<dbReference type="InterPro" id="IPR038377">
    <property type="entry name" value="Na/Glc_symporter_sf"/>
</dbReference>